<gene>
    <name evidence="2" type="ORF">H4Q31_12370</name>
</gene>
<sequence>MASLKIKTWPYPEGQEAELVWFGSPHTDYRGNWRLRVAFRATTGELKVISYPWGLLPYLRLGQIYTDGVVDQVRPLTGSAYKFTIGGMDQGAVETGFTLPKRLIDFHKNPELGLQKVIQYRSAGLTYCIPVTELVRALFINSRYLSYYMLQPHGLEMLIDRSEFQNNTLFLDLSTRVPAKLANETNARHLSWIHMDPGIRSMWDSVYRRLFRQAVKLFPQNPTAAFRKGVPLEVDLPPVGQLELHGRGVQFINHVLVKEIIAISGFRHPVGDIVFWHPSKKRHESIYGDKKVRLSAKSRNDDYVINDQSENAKEDTNQDVLEAPPTYMRFTNYPVVTTRRERIRHTHTGDEVLITTGRGGKNTGMQEVSVQDSVVGGDTPPIDFQTLETIPYSDAVGLEAFFEMIQIMKRTFPYSIRMSVLRVPPGKRFSTCPNGSRRTCAIVQVSNGSLLFYVMEVARPDDWSISTLILQPTSQTTIKTVEQVIKQLLDGLVQKSGHWDQNVLNQCKGVDIQKLKHYQSDTTLDWAFRLAGKFII</sequence>
<dbReference type="AlphaFoldDB" id="A0A841T9W1"/>
<name>A0A841T9W1_9BACL</name>
<proteinExistence type="predicted"/>
<evidence type="ECO:0000259" key="1">
    <source>
        <dbReference type="Pfam" id="PF18623"/>
    </source>
</evidence>
<protein>
    <recommendedName>
        <fullName evidence="1">TnsE C-terminal domain-containing protein</fullName>
    </recommendedName>
</protein>
<dbReference type="InterPro" id="IPR041419">
    <property type="entry name" value="TnsE_C"/>
</dbReference>
<dbReference type="RefSeq" id="WP_185179369.1">
    <property type="nucleotide sequence ID" value="NZ_CBCSEP010000033.1"/>
</dbReference>
<evidence type="ECO:0000313" key="3">
    <source>
        <dbReference type="Proteomes" id="UP000574133"/>
    </source>
</evidence>
<dbReference type="Proteomes" id="UP000574133">
    <property type="component" value="Unassembled WGS sequence"/>
</dbReference>
<accession>A0A841T9W1</accession>
<dbReference type="Pfam" id="PF18623">
    <property type="entry name" value="TnsE_C"/>
    <property type="match status" value="1"/>
</dbReference>
<feature type="domain" description="TnsE C-terminal" evidence="1">
    <location>
        <begin position="401"/>
        <end position="523"/>
    </location>
</feature>
<dbReference type="EMBL" id="JACJVN010000049">
    <property type="protein sequence ID" value="MBB6678094.1"/>
    <property type="molecule type" value="Genomic_DNA"/>
</dbReference>
<comment type="caution">
    <text evidence="2">The sequence shown here is derived from an EMBL/GenBank/DDBJ whole genome shotgun (WGS) entry which is preliminary data.</text>
</comment>
<keyword evidence="3" id="KW-1185">Reference proteome</keyword>
<organism evidence="2 3">
    <name type="scientific">Cohnella lubricantis</name>
    <dbReference type="NCBI Taxonomy" id="2163172"/>
    <lineage>
        <taxon>Bacteria</taxon>
        <taxon>Bacillati</taxon>
        <taxon>Bacillota</taxon>
        <taxon>Bacilli</taxon>
        <taxon>Bacillales</taxon>
        <taxon>Paenibacillaceae</taxon>
        <taxon>Cohnella</taxon>
    </lineage>
</organism>
<evidence type="ECO:0000313" key="2">
    <source>
        <dbReference type="EMBL" id="MBB6678094.1"/>
    </source>
</evidence>
<reference evidence="2 3" key="1">
    <citation type="submission" date="2020-08" db="EMBL/GenBank/DDBJ databases">
        <title>Cohnella phylogeny.</title>
        <authorList>
            <person name="Dunlap C."/>
        </authorList>
    </citation>
    <scope>NUCLEOTIDE SEQUENCE [LARGE SCALE GENOMIC DNA]</scope>
    <source>
        <strain evidence="2 3">DSM 103658</strain>
    </source>
</reference>